<feature type="domain" description="Rho-GAP" evidence="5">
    <location>
        <begin position="343"/>
        <end position="526"/>
    </location>
</feature>
<feature type="domain" description="CRIB" evidence="4">
    <location>
        <begin position="297"/>
        <end position="310"/>
    </location>
</feature>
<dbReference type="OrthoDB" id="185175at2759"/>
<dbReference type="AlphaFoldDB" id="A0A2R5GIT6"/>
<sequence>MAAPAEPHKWVRICNVASGSSYYWDQTSGETSWSAPATLDDADLDALEKISVGQDTAMDKATDASSAATDRVAEATTAPQLAWERVSLGHDKEYWWNPRSDETRWSLPDPITRGRDADDGSGDEQHRHRHFLHIGHHHHSTRNKSNKDAGSTRHGRTKSAEAGSLPPSNATTTTSTAAESSSGLTASPPAADAGASGSRTQRSPGSGSGGRVRRFFGGSFGGGSAPGPTAAGTGGTGASASAGDANSGKNSAGAAGKSNAAHAGKSSEPSSSLDEKTSRKHRKSKSKGSDAAQELTIGEPFDFEHKLHVRFDAKTARYSGLPDDWDLSSKGLFGVELALCPRVEVSGYEERIPAVLVLLRESFQNLEGFTTEGIFRIAPDGEECSFTKAQLNKGKGADALANCTDPHIPANLIKQFFRELRPNILSKFSRDTVVAIADSAPDYELIEASVMDLDEPGKSVLLWLLDLMCAVSKNKDQTKMTIKNLAIVMSPNLYDIQHMPPMEALVVSQKLALALEHMLAWRRDTAEDPTSTPMPDAHMIAPEPEAIQNVHDVEVNWDEVQDQSGQSGEEGNEQNHEKEGENDISVNWNAVKADNNDILGAFAAGTATGASGPKAVAREDEKPVPAPTSRTSASYSSNSNNNNVASK</sequence>
<feature type="domain" description="WW" evidence="3">
    <location>
        <begin position="4"/>
        <end position="38"/>
    </location>
</feature>
<dbReference type="InterPro" id="IPR036020">
    <property type="entry name" value="WW_dom_sf"/>
</dbReference>
<feature type="compositionally biased region" description="Low complexity" evidence="2">
    <location>
        <begin position="632"/>
        <end position="647"/>
    </location>
</feature>
<feature type="compositionally biased region" description="Low complexity" evidence="2">
    <location>
        <begin position="238"/>
        <end position="267"/>
    </location>
</feature>
<dbReference type="Gene3D" id="2.20.70.10">
    <property type="match status" value="1"/>
</dbReference>
<accession>A0A2R5GIT6</accession>
<feature type="domain" description="WW" evidence="3">
    <location>
        <begin position="83"/>
        <end position="110"/>
    </location>
</feature>
<evidence type="ECO:0000259" key="4">
    <source>
        <dbReference type="PROSITE" id="PS50108"/>
    </source>
</evidence>
<evidence type="ECO:0000256" key="1">
    <source>
        <dbReference type="ARBA" id="ARBA00022468"/>
    </source>
</evidence>
<dbReference type="CDD" id="cd00159">
    <property type="entry name" value="RhoGAP"/>
    <property type="match status" value="1"/>
</dbReference>
<comment type="caution">
    <text evidence="6">The sequence shown here is derived from an EMBL/GenBank/DDBJ whole genome shotgun (WGS) entry which is preliminary data.</text>
</comment>
<proteinExistence type="predicted"/>
<feature type="compositionally biased region" description="Basic and acidic residues" evidence="2">
    <location>
        <begin position="112"/>
        <end position="126"/>
    </location>
</feature>
<gene>
    <name evidence="6" type="ORF">FCC1311_044242</name>
</gene>
<dbReference type="Pfam" id="PF00786">
    <property type="entry name" value="PBD"/>
    <property type="match status" value="1"/>
</dbReference>
<dbReference type="Gene3D" id="3.90.810.10">
    <property type="entry name" value="CRIB domain"/>
    <property type="match status" value="1"/>
</dbReference>
<dbReference type="InterPro" id="IPR000095">
    <property type="entry name" value="CRIB_dom"/>
</dbReference>
<dbReference type="GO" id="GO:0007165">
    <property type="term" value="P:signal transduction"/>
    <property type="evidence" value="ECO:0007669"/>
    <property type="project" value="InterPro"/>
</dbReference>
<dbReference type="GO" id="GO:0005096">
    <property type="term" value="F:GTPase activator activity"/>
    <property type="evidence" value="ECO:0007669"/>
    <property type="project" value="UniProtKB-KW"/>
</dbReference>
<dbReference type="SUPFAM" id="SSF48350">
    <property type="entry name" value="GTPase activation domain, GAP"/>
    <property type="match status" value="1"/>
</dbReference>
<dbReference type="Pfam" id="PF00620">
    <property type="entry name" value="RhoGAP"/>
    <property type="match status" value="1"/>
</dbReference>
<keyword evidence="1" id="KW-0343">GTPase activation</keyword>
<feature type="region of interest" description="Disordered" evidence="2">
    <location>
        <begin position="100"/>
        <end position="293"/>
    </location>
</feature>
<dbReference type="PROSITE" id="PS50020">
    <property type="entry name" value="WW_DOMAIN_2"/>
    <property type="match status" value="2"/>
</dbReference>
<keyword evidence="7" id="KW-1185">Reference proteome</keyword>
<dbReference type="SMART" id="SM00456">
    <property type="entry name" value="WW"/>
    <property type="match status" value="2"/>
</dbReference>
<dbReference type="InParanoid" id="A0A2R5GIT6"/>
<feature type="region of interest" description="Disordered" evidence="2">
    <location>
        <begin position="560"/>
        <end position="580"/>
    </location>
</feature>
<feature type="region of interest" description="Disordered" evidence="2">
    <location>
        <begin position="605"/>
        <end position="647"/>
    </location>
</feature>
<name>A0A2R5GIT6_9STRA</name>
<evidence type="ECO:0000259" key="5">
    <source>
        <dbReference type="PROSITE" id="PS50238"/>
    </source>
</evidence>
<dbReference type="SUPFAM" id="SSF51045">
    <property type="entry name" value="WW domain"/>
    <property type="match status" value="1"/>
</dbReference>
<dbReference type="InterPro" id="IPR008936">
    <property type="entry name" value="Rho_GTPase_activation_prot"/>
</dbReference>
<organism evidence="6 7">
    <name type="scientific">Hondaea fermentalgiana</name>
    <dbReference type="NCBI Taxonomy" id="2315210"/>
    <lineage>
        <taxon>Eukaryota</taxon>
        <taxon>Sar</taxon>
        <taxon>Stramenopiles</taxon>
        <taxon>Bigyra</taxon>
        <taxon>Labyrinthulomycetes</taxon>
        <taxon>Thraustochytrida</taxon>
        <taxon>Thraustochytriidae</taxon>
        <taxon>Hondaea</taxon>
    </lineage>
</organism>
<dbReference type="InterPro" id="IPR044785">
    <property type="entry name" value="RopGAP1-5"/>
</dbReference>
<dbReference type="InterPro" id="IPR036936">
    <property type="entry name" value="CRIB_dom_sf"/>
</dbReference>
<dbReference type="InterPro" id="IPR000198">
    <property type="entry name" value="RhoGAP_dom"/>
</dbReference>
<dbReference type="PROSITE" id="PS50108">
    <property type="entry name" value="CRIB"/>
    <property type="match status" value="1"/>
</dbReference>
<dbReference type="Proteomes" id="UP000241890">
    <property type="component" value="Unassembled WGS sequence"/>
</dbReference>
<dbReference type="EMBL" id="BEYU01000040">
    <property type="protein sequence ID" value="GBG28201.1"/>
    <property type="molecule type" value="Genomic_DNA"/>
</dbReference>
<dbReference type="SMART" id="SM00324">
    <property type="entry name" value="RhoGAP"/>
    <property type="match status" value="1"/>
</dbReference>
<evidence type="ECO:0000313" key="7">
    <source>
        <dbReference type="Proteomes" id="UP000241890"/>
    </source>
</evidence>
<dbReference type="Gene3D" id="1.10.555.10">
    <property type="entry name" value="Rho GTPase activation protein"/>
    <property type="match status" value="1"/>
</dbReference>
<protein>
    <submittedName>
        <fullName evidence="6">Rho GTPase activating protein, putative</fullName>
    </submittedName>
</protein>
<dbReference type="PANTHER" id="PTHR23177">
    <property type="entry name" value="MKIAA1688 PROTEIN"/>
    <property type="match status" value="1"/>
</dbReference>
<evidence type="ECO:0000259" key="3">
    <source>
        <dbReference type="PROSITE" id="PS50020"/>
    </source>
</evidence>
<evidence type="ECO:0000313" key="6">
    <source>
        <dbReference type="EMBL" id="GBG28201.1"/>
    </source>
</evidence>
<dbReference type="PROSITE" id="PS50238">
    <property type="entry name" value="RHOGAP"/>
    <property type="match status" value="1"/>
</dbReference>
<reference evidence="6 7" key="1">
    <citation type="submission" date="2017-12" db="EMBL/GenBank/DDBJ databases">
        <title>Sequencing, de novo assembly and annotation of complete genome of a new Thraustochytrid species, strain FCC1311.</title>
        <authorList>
            <person name="Sedici K."/>
            <person name="Godart F."/>
            <person name="Aiese Cigliano R."/>
            <person name="Sanseverino W."/>
            <person name="Barakat M."/>
            <person name="Ortet P."/>
            <person name="Marechal E."/>
            <person name="Cagnac O."/>
            <person name="Amato A."/>
        </authorList>
    </citation>
    <scope>NUCLEOTIDE SEQUENCE [LARGE SCALE GENOMIC DNA]</scope>
</reference>
<evidence type="ECO:0000256" key="2">
    <source>
        <dbReference type="SAM" id="MobiDB-lite"/>
    </source>
</evidence>
<feature type="compositionally biased region" description="Low complexity" evidence="2">
    <location>
        <begin position="168"/>
        <end position="198"/>
    </location>
</feature>
<feature type="compositionally biased region" description="Basic residues" evidence="2">
    <location>
        <begin position="127"/>
        <end position="144"/>
    </location>
</feature>
<dbReference type="SMART" id="SM00285">
    <property type="entry name" value="PBD"/>
    <property type="match status" value="1"/>
</dbReference>
<dbReference type="PROSITE" id="PS01159">
    <property type="entry name" value="WW_DOMAIN_1"/>
    <property type="match status" value="1"/>
</dbReference>
<dbReference type="PANTHER" id="PTHR23177:SF58">
    <property type="entry name" value="RHO GTPASE-ACTIVATING PROTEIN GACK"/>
    <property type="match status" value="1"/>
</dbReference>
<dbReference type="InterPro" id="IPR001202">
    <property type="entry name" value="WW_dom"/>
</dbReference>